<feature type="region of interest" description="Disordered" evidence="8">
    <location>
        <begin position="389"/>
        <end position="417"/>
    </location>
</feature>
<feature type="domain" description="Cadherin" evidence="11">
    <location>
        <begin position="608"/>
        <end position="707"/>
    </location>
</feature>
<dbReference type="InterPro" id="IPR015919">
    <property type="entry name" value="Cadherin-like_sf"/>
</dbReference>
<sequence length="1733" mass="188843">MFFCCYSEMARWKALQHGQSTAWILLFCILQVARATPGPCEVETGQSSIIVDIEESRGDQVNQSTVPSVLPIVGEPDVDVELSTVFPKGPTVFQLDGKRLQLLQPLDRDADNLSHMVFQLVCQVKATKKRRTIPVIVRVSDINDNAPVFQGTPYETSVSELVPLGTLIFDGIRAVDIDAGVNGLSEYFIIPGDNATLEEAHAVDGYGYFAIPLPHQGQVTVNRTLDYERTQKYLVTILASDRSRDTKRRMSSTTTLTVHVQDDDDQDPSFIYKGCTLHEGACFNPEYSSFVNSGVLAGILTIEPEKIQAVDMDTLDARIRYSIESGEPDSYNTYFAIDQNTGAVRQLVPVDTTIAKKFQLVIKAEEVSEARRFTTAKLTITVRPVDASPPVVEASSDEGVIEENSPKGTNVVDSSGNPIKLTVSDPDLSPGDPIPNYTFELTTNFFDVDKDGYLVASDEKLDRDPPNTGKFRFQVVAREANGGAASAPFSLAVRLLDQNDNAPVIPKTQPIIIPASLEPTAVHKVEAIDIDEGENARVTYAIYHVSNNGGNKFTIDPNTGVISSTGRLQTGEQYSVTVRATDAKGLSSQGIVELSVAPGPNTRPPQFSTRDYSAPVSEGAAINSTVITVTAKDPENELVTYSIVSGNDLRQFAIGANTGIITVIRSLDREVLTRYQLMVKAEDPGKLASTATVNIKVTDINDNNPKFDEDSYLFNVKEGAANELVGYVHATDTDEGVNALISYSIPTHLPFVIDNSTGMISTSTKLDYEHTKEYEFVVTATDGAIDKRLGTASVTVQVQDIPDEAPVFSQALYSVHVPENTPNYPVVKVQAEDPDTLPEITYTILMGDTELFSIDRKTGLIRTLQPLDRELSARYELTVGTEENNGQGAGATATVEVIVDRLGTASVTVQVQDIPDEAPVFSQALYSVHVPENTPNYPVVKVQAEDPDTLPEITYTILMGDTELFSIDRKTGLIRTLQPLDRELSARYELTVGTEENNGQGAGATATVEVIVDDKNDNAPIFTSVVRPVTIEDSSSIGSLVQTVEAVDSDATPPNNRVRYKLVGRGKASIYFHVEPDTGAVRVRDDLRKETDSEYTVDVQAYDQGEPVMSSVRSLTVYVSHSATVPPDVGLGFADTVYTEHIAENSPNGTLVRILPLLNKREHSPDTPLKCKLTESSQKGIFYVKLTEDRDCAIYLNTSSLDYETLGEYSLEVQLESIQGLINPESSKATIKVHVIDANDNAPVFAFPEQSTIAAAKGKYFAIVTKDMLLGTNVLQVKAKDKDSGDYGKIEYHKNSWTSAAEEYFSLDADTGVISNIKTFENVPKENLPFKFSVTARDNPKAAQDYNIARASIVINLLEKENQLVLEVSVNPDTMRRRARSLLTAIEEKTGLVAGLEKLTARHYLGENGTLETDTKGTDVWLYLVDPSSGQILARESVSVKNAIESGVHKYVSARLQTGVSAVRAPLSPSAPPRRAHAAAAPLATALPAALIALAAVVLVAAVAATIYICASWNRYKKHKEQAIQQYGTLSMSMPPPRPPSGYESSEDEPAPRYETQVLNMAVDDADLQLDFSSNNHAFNIHSVQYLSKENGERSPTISETATTARASSVNENSGTLNNHNSHLFEPIANNSPAVRNTQTLNRRTTNTHPLNNAIGTLPRVNNNNVGGGLLATTLGRKINGGNNHKKKATQPIMAYDEIPGLQRALDNDNVTFGKRNFTGYYDQSPVETTTEL</sequence>
<protein>
    <recommendedName>
        <fullName evidence="11">Cadherin domain-containing protein</fullName>
    </recommendedName>
</protein>
<dbReference type="GO" id="GO:0007156">
    <property type="term" value="P:homophilic cell adhesion via plasma membrane adhesion molecules"/>
    <property type="evidence" value="ECO:0007669"/>
    <property type="project" value="InterPro"/>
</dbReference>
<evidence type="ECO:0000256" key="4">
    <source>
        <dbReference type="ARBA" id="ARBA00022837"/>
    </source>
</evidence>
<evidence type="ECO:0000256" key="8">
    <source>
        <dbReference type="SAM" id="MobiDB-lite"/>
    </source>
</evidence>
<keyword evidence="6 9" id="KW-0472">Membrane</keyword>
<evidence type="ECO:0000256" key="3">
    <source>
        <dbReference type="ARBA" id="ARBA00022737"/>
    </source>
</evidence>
<feature type="domain" description="Cadherin" evidence="11">
    <location>
        <begin position="1256"/>
        <end position="1374"/>
    </location>
</feature>
<dbReference type="GO" id="GO:0005509">
    <property type="term" value="F:calcium ion binding"/>
    <property type="evidence" value="ECO:0007669"/>
    <property type="project" value="UniProtKB-UniRule"/>
</dbReference>
<dbReference type="PROSITE" id="PS00232">
    <property type="entry name" value="CADHERIN_1"/>
    <property type="match status" value="5"/>
</dbReference>
<keyword evidence="4 7" id="KW-0106">Calcium</keyword>
<accession>A0A8S0Z108</accession>
<dbReference type="GO" id="GO:0016339">
    <property type="term" value="P:calcium-dependent cell-cell adhesion via plasma membrane cell adhesion molecules"/>
    <property type="evidence" value="ECO:0007669"/>
    <property type="project" value="TreeGrafter"/>
</dbReference>
<dbReference type="OrthoDB" id="6926498at2759"/>
<name>A0A8S0Z108_ARCPL</name>
<organism evidence="12 13">
    <name type="scientific">Arctia plantaginis</name>
    <name type="common">Wood tiger moth</name>
    <name type="synonym">Phalaena plantaginis</name>
    <dbReference type="NCBI Taxonomy" id="874455"/>
    <lineage>
        <taxon>Eukaryota</taxon>
        <taxon>Metazoa</taxon>
        <taxon>Ecdysozoa</taxon>
        <taxon>Arthropoda</taxon>
        <taxon>Hexapoda</taxon>
        <taxon>Insecta</taxon>
        <taxon>Pterygota</taxon>
        <taxon>Neoptera</taxon>
        <taxon>Endopterygota</taxon>
        <taxon>Lepidoptera</taxon>
        <taxon>Glossata</taxon>
        <taxon>Ditrysia</taxon>
        <taxon>Noctuoidea</taxon>
        <taxon>Erebidae</taxon>
        <taxon>Arctiinae</taxon>
        <taxon>Arctia</taxon>
    </lineage>
</organism>
<evidence type="ECO:0000313" key="12">
    <source>
        <dbReference type="EMBL" id="CAB3226608.1"/>
    </source>
</evidence>
<feature type="signal peptide" evidence="10">
    <location>
        <begin position="1"/>
        <end position="35"/>
    </location>
</feature>
<evidence type="ECO:0000256" key="6">
    <source>
        <dbReference type="ARBA" id="ARBA00023136"/>
    </source>
</evidence>
<comment type="caution">
    <text evidence="12">The sequence shown here is derived from an EMBL/GenBank/DDBJ whole genome shotgun (WGS) entry which is preliminary data.</text>
</comment>
<dbReference type="GO" id="GO:0007043">
    <property type="term" value="P:cell-cell junction assembly"/>
    <property type="evidence" value="ECO:0007669"/>
    <property type="project" value="TreeGrafter"/>
</dbReference>
<dbReference type="GO" id="GO:0008013">
    <property type="term" value="F:beta-catenin binding"/>
    <property type="evidence" value="ECO:0007669"/>
    <property type="project" value="TreeGrafter"/>
</dbReference>
<gene>
    <name evidence="12" type="ORF">APLA_LOCUS2680</name>
</gene>
<evidence type="ECO:0000256" key="1">
    <source>
        <dbReference type="ARBA" id="ARBA00004370"/>
    </source>
</evidence>
<dbReference type="GO" id="GO:0016342">
    <property type="term" value="C:catenin complex"/>
    <property type="evidence" value="ECO:0007669"/>
    <property type="project" value="TreeGrafter"/>
</dbReference>
<evidence type="ECO:0000256" key="10">
    <source>
        <dbReference type="SAM" id="SignalP"/>
    </source>
</evidence>
<dbReference type="GO" id="GO:0060429">
    <property type="term" value="P:epithelium development"/>
    <property type="evidence" value="ECO:0007669"/>
    <property type="project" value="UniProtKB-ARBA"/>
</dbReference>
<dbReference type="GO" id="GO:0044331">
    <property type="term" value="P:cell-cell adhesion mediated by cadherin"/>
    <property type="evidence" value="ECO:0007669"/>
    <property type="project" value="TreeGrafter"/>
</dbReference>
<dbReference type="PANTHER" id="PTHR24027:SF438">
    <property type="entry name" value="CADHERIN 23"/>
    <property type="match status" value="1"/>
</dbReference>
<evidence type="ECO:0000256" key="2">
    <source>
        <dbReference type="ARBA" id="ARBA00022692"/>
    </source>
</evidence>
<proteinExistence type="predicted"/>
<evidence type="ECO:0000313" key="13">
    <source>
        <dbReference type="Proteomes" id="UP000494256"/>
    </source>
</evidence>
<dbReference type="CDD" id="cd11304">
    <property type="entry name" value="Cadherin_repeat"/>
    <property type="match status" value="11"/>
</dbReference>
<dbReference type="SMART" id="SM00112">
    <property type="entry name" value="CA"/>
    <property type="match status" value="12"/>
</dbReference>
<dbReference type="SUPFAM" id="SSF49313">
    <property type="entry name" value="Cadherin-like"/>
    <property type="match status" value="11"/>
</dbReference>
<dbReference type="GO" id="GO:0000902">
    <property type="term" value="P:cell morphogenesis"/>
    <property type="evidence" value="ECO:0007669"/>
    <property type="project" value="TreeGrafter"/>
</dbReference>
<feature type="domain" description="Cadherin" evidence="11">
    <location>
        <begin position="520"/>
        <end position="607"/>
    </location>
</feature>
<dbReference type="PANTHER" id="PTHR24027">
    <property type="entry name" value="CADHERIN-23"/>
    <property type="match status" value="1"/>
</dbReference>
<evidence type="ECO:0000256" key="5">
    <source>
        <dbReference type="ARBA" id="ARBA00022989"/>
    </source>
</evidence>
<feature type="domain" description="Cadherin" evidence="11">
    <location>
        <begin position="93"/>
        <end position="149"/>
    </location>
</feature>
<dbReference type="InterPro" id="IPR039808">
    <property type="entry name" value="Cadherin"/>
</dbReference>
<feature type="transmembrane region" description="Helical" evidence="9">
    <location>
        <begin position="1489"/>
        <end position="1511"/>
    </location>
</feature>
<keyword evidence="10" id="KW-0732">Signal</keyword>
<dbReference type="GO" id="GO:0045296">
    <property type="term" value="F:cadherin binding"/>
    <property type="evidence" value="ECO:0007669"/>
    <property type="project" value="TreeGrafter"/>
</dbReference>
<dbReference type="PROSITE" id="PS50268">
    <property type="entry name" value="CADHERIN_2"/>
    <property type="match status" value="12"/>
</dbReference>
<feature type="domain" description="Cadherin" evidence="11">
    <location>
        <begin position="708"/>
        <end position="808"/>
    </location>
</feature>
<dbReference type="GO" id="GO:0016477">
    <property type="term" value="P:cell migration"/>
    <property type="evidence" value="ECO:0007669"/>
    <property type="project" value="TreeGrafter"/>
</dbReference>
<feature type="chain" id="PRO_5035876037" description="Cadherin domain-containing protein" evidence="10">
    <location>
        <begin position="36"/>
        <end position="1733"/>
    </location>
</feature>
<dbReference type="PRINTS" id="PR00205">
    <property type="entry name" value="CADHERIN"/>
</dbReference>
<feature type="domain" description="Cadherin" evidence="11">
    <location>
        <begin position="393"/>
        <end position="505"/>
    </location>
</feature>
<reference evidence="12 13" key="1">
    <citation type="submission" date="2020-04" db="EMBL/GenBank/DDBJ databases">
        <authorList>
            <person name="Wallbank WR R."/>
            <person name="Pardo Diaz C."/>
            <person name="Kozak K."/>
            <person name="Martin S."/>
            <person name="Jiggins C."/>
            <person name="Moest M."/>
            <person name="Warren A I."/>
            <person name="Byers J.R.P. K."/>
            <person name="Montejo-Kovacevich G."/>
            <person name="Yen C E."/>
        </authorList>
    </citation>
    <scope>NUCLEOTIDE SEQUENCE [LARGE SCALE GENOMIC DNA]</scope>
</reference>
<feature type="domain" description="Cadherin" evidence="11">
    <location>
        <begin position="1023"/>
        <end position="1129"/>
    </location>
</feature>
<dbReference type="InterPro" id="IPR002126">
    <property type="entry name" value="Cadherin-like_dom"/>
</dbReference>
<evidence type="ECO:0000259" key="11">
    <source>
        <dbReference type="PROSITE" id="PS50268"/>
    </source>
</evidence>
<dbReference type="FunFam" id="2.60.40.60:FF:000381">
    <property type="entry name" value="Protocadherin 15"/>
    <property type="match status" value="1"/>
</dbReference>
<dbReference type="EMBL" id="CADEBD010000249">
    <property type="protein sequence ID" value="CAB3226608.1"/>
    <property type="molecule type" value="Genomic_DNA"/>
</dbReference>
<feature type="domain" description="Cadherin" evidence="11">
    <location>
        <begin position="809"/>
        <end position="921"/>
    </location>
</feature>
<dbReference type="GO" id="GO:0005912">
    <property type="term" value="C:adherens junction"/>
    <property type="evidence" value="ECO:0007669"/>
    <property type="project" value="TreeGrafter"/>
</dbReference>
<keyword evidence="2 9" id="KW-0812">Transmembrane</keyword>
<evidence type="ECO:0000256" key="9">
    <source>
        <dbReference type="SAM" id="Phobius"/>
    </source>
</evidence>
<feature type="domain" description="Cadherin" evidence="11">
    <location>
        <begin position="283"/>
        <end position="392"/>
    </location>
</feature>
<feature type="domain" description="Cadherin" evidence="11">
    <location>
        <begin position="1134"/>
        <end position="1245"/>
    </location>
</feature>
<dbReference type="Proteomes" id="UP000494256">
    <property type="component" value="Unassembled WGS sequence"/>
</dbReference>
<dbReference type="FunFam" id="2.60.40.60:FF:000275">
    <property type="entry name" value="Si:dkey-30k22.7"/>
    <property type="match status" value="1"/>
</dbReference>
<feature type="domain" description="Cadherin" evidence="11">
    <location>
        <begin position="922"/>
        <end position="1022"/>
    </location>
</feature>
<comment type="subcellular location">
    <subcellularLocation>
        <location evidence="1">Membrane</location>
    </subcellularLocation>
</comment>
<feature type="compositionally biased region" description="Polar residues" evidence="8">
    <location>
        <begin position="406"/>
        <end position="417"/>
    </location>
</feature>
<dbReference type="Gene3D" id="2.60.40.60">
    <property type="entry name" value="Cadherins"/>
    <property type="match status" value="12"/>
</dbReference>
<feature type="domain" description="Cadherin" evidence="11">
    <location>
        <begin position="150"/>
        <end position="270"/>
    </location>
</feature>
<keyword evidence="3" id="KW-0677">Repeat</keyword>
<dbReference type="FunFam" id="2.60.40.60:FF:000020">
    <property type="entry name" value="Dachsous cadherin-related 1b"/>
    <property type="match status" value="2"/>
</dbReference>
<evidence type="ECO:0000256" key="7">
    <source>
        <dbReference type="PROSITE-ProRule" id="PRU00043"/>
    </source>
</evidence>
<dbReference type="Pfam" id="PF00028">
    <property type="entry name" value="Cadherin"/>
    <property type="match status" value="7"/>
</dbReference>
<dbReference type="InterPro" id="IPR020894">
    <property type="entry name" value="Cadherin_CS"/>
</dbReference>
<feature type="region of interest" description="Disordered" evidence="8">
    <location>
        <begin position="1528"/>
        <end position="1551"/>
    </location>
</feature>
<keyword evidence="5 9" id="KW-1133">Transmembrane helix</keyword>
<dbReference type="GO" id="GO:0034332">
    <property type="term" value="P:adherens junction organization"/>
    <property type="evidence" value="ECO:0007669"/>
    <property type="project" value="TreeGrafter"/>
</dbReference>